<name>A0A3M2IV10_9CELL</name>
<dbReference type="GO" id="GO:0016757">
    <property type="term" value="F:glycosyltransferase activity"/>
    <property type="evidence" value="ECO:0007669"/>
    <property type="project" value="UniProtKB-KW"/>
</dbReference>
<dbReference type="PANTHER" id="PTHR12526:SF510">
    <property type="entry name" value="D-INOSITOL 3-PHOSPHATE GLYCOSYLTRANSFERASE"/>
    <property type="match status" value="1"/>
</dbReference>
<evidence type="ECO:0000313" key="4">
    <source>
        <dbReference type="EMBL" id="RMI03500.1"/>
    </source>
</evidence>
<dbReference type="Gene3D" id="3.40.50.2000">
    <property type="entry name" value="Glycogen Phosphorylase B"/>
    <property type="match status" value="1"/>
</dbReference>
<comment type="caution">
    <text evidence="4">The sequence shown here is derived from an EMBL/GenBank/DDBJ whole genome shotgun (WGS) entry which is preliminary data.</text>
</comment>
<dbReference type="OrthoDB" id="9771846at2"/>
<organism evidence="4 5">
    <name type="scientific">Cellulomonas triticagri</name>
    <dbReference type="NCBI Taxonomy" id="2483352"/>
    <lineage>
        <taxon>Bacteria</taxon>
        <taxon>Bacillati</taxon>
        <taxon>Actinomycetota</taxon>
        <taxon>Actinomycetes</taxon>
        <taxon>Micrococcales</taxon>
        <taxon>Cellulomonadaceae</taxon>
        <taxon>Cellulomonas</taxon>
    </lineage>
</organism>
<evidence type="ECO:0000313" key="5">
    <source>
        <dbReference type="Proteomes" id="UP000269289"/>
    </source>
</evidence>
<feature type="region of interest" description="Disordered" evidence="3">
    <location>
        <begin position="1"/>
        <end position="24"/>
    </location>
</feature>
<evidence type="ECO:0000256" key="2">
    <source>
        <dbReference type="ARBA" id="ARBA00022679"/>
    </source>
</evidence>
<dbReference type="AlphaFoldDB" id="A0A3M2IV10"/>
<dbReference type="EMBL" id="RFFI01000177">
    <property type="protein sequence ID" value="RMI03500.1"/>
    <property type="molecule type" value="Genomic_DNA"/>
</dbReference>
<dbReference type="RefSeq" id="WP_122151230.1">
    <property type="nucleotide sequence ID" value="NZ_RFFI01000177.1"/>
</dbReference>
<reference evidence="4 5" key="1">
    <citation type="submission" date="2018-10" db="EMBL/GenBank/DDBJ databases">
        <title>Isolation, diversity and antifungal activity of actinobacteria from wheat.</title>
        <authorList>
            <person name="Han C."/>
        </authorList>
    </citation>
    <scope>NUCLEOTIDE SEQUENCE [LARGE SCALE GENOMIC DNA]</scope>
    <source>
        <strain evidence="4 5">NEAU-YY56</strain>
    </source>
</reference>
<protein>
    <submittedName>
        <fullName evidence="4">Glycosyltransferase</fullName>
    </submittedName>
</protein>
<dbReference type="PANTHER" id="PTHR12526">
    <property type="entry name" value="GLYCOSYLTRANSFERASE"/>
    <property type="match status" value="1"/>
</dbReference>
<gene>
    <name evidence="4" type="ORF">EBM89_19365</name>
</gene>
<keyword evidence="2 4" id="KW-0808">Transferase</keyword>
<accession>A0A3M2IV10</accession>
<evidence type="ECO:0000256" key="3">
    <source>
        <dbReference type="SAM" id="MobiDB-lite"/>
    </source>
</evidence>
<sequence>MSAPATPGTRTPGSSRAPGDGTRRDLVVLSLEPWDEVWRRNQHLVAGLLADDPDLRVLFVEPPVDHLHDLRRGAPVRLGRRLRRLGPDDGAPQDRAWAYRPTKWLPRRLAPGGDDRRARTIARVARRLGMVDPVLWVNDPDGAAVLRRTGWRALYDITDDWLRAVREPAEHERVRAAEQVLVERCAEVVVCSPALARTKGTDRPVTLLTNAVDVDAYRTPAARPADLPDEDYAVYVGTLHPDRLDVEACVQVATRLRAAGARLVLVGPPLLDAMDLTRLEAAGAVVLGARPAALVPGYLQHAGALVVPHVVDDFTDSLDPIKLYEYLAVGRPVVSTPVAGFRDQPAERVTTASAPQLADAVLRVLDRRVPPGPGEAPAEVPRWSDRVQEMQQVLTRVRTTPR</sequence>
<proteinExistence type="predicted"/>
<dbReference type="SUPFAM" id="SSF53756">
    <property type="entry name" value="UDP-Glycosyltransferase/glycogen phosphorylase"/>
    <property type="match status" value="1"/>
</dbReference>
<dbReference type="Proteomes" id="UP000269289">
    <property type="component" value="Unassembled WGS sequence"/>
</dbReference>
<keyword evidence="5" id="KW-1185">Reference proteome</keyword>
<evidence type="ECO:0000256" key="1">
    <source>
        <dbReference type="ARBA" id="ARBA00022676"/>
    </source>
</evidence>
<dbReference type="Pfam" id="PF13692">
    <property type="entry name" value="Glyco_trans_1_4"/>
    <property type="match status" value="1"/>
</dbReference>
<keyword evidence="1" id="KW-0328">Glycosyltransferase</keyword>